<protein>
    <recommendedName>
        <fullName evidence="4">DUF1640 domain-containing protein</fullName>
    </recommendedName>
</protein>
<reference evidence="2 3" key="1">
    <citation type="submission" date="2024-09" db="EMBL/GenBank/DDBJ databases">
        <title>Draft genome sequence of Candidatus Magnetaquicoccaceae bacterium FCR-1.</title>
        <authorList>
            <person name="Shimoshige H."/>
            <person name="Shimamura S."/>
            <person name="Taoka A."/>
            <person name="Kobayashi H."/>
            <person name="Maekawa T."/>
        </authorList>
    </citation>
    <scope>NUCLEOTIDE SEQUENCE [LARGE SCALE GENOMIC DNA]</scope>
    <source>
        <strain evidence="2 3">FCR-1</strain>
    </source>
</reference>
<comment type="caution">
    <text evidence="2">The sequence shown here is derived from an EMBL/GenBank/DDBJ whole genome shotgun (WGS) entry which is preliminary data.</text>
</comment>
<keyword evidence="1" id="KW-1133">Transmembrane helix</keyword>
<name>A0ABQ0C8Y7_9PROT</name>
<dbReference type="Gene3D" id="1.20.5.340">
    <property type="match status" value="1"/>
</dbReference>
<evidence type="ECO:0000256" key="1">
    <source>
        <dbReference type="SAM" id="Phobius"/>
    </source>
</evidence>
<organism evidence="2 3">
    <name type="scientific">Candidatus Magnetaquiglobus chichijimensis</name>
    <dbReference type="NCBI Taxonomy" id="3141448"/>
    <lineage>
        <taxon>Bacteria</taxon>
        <taxon>Pseudomonadati</taxon>
        <taxon>Pseudomonadota</taxon>
        <taxon>Magnetococcia</taxon>
        <taxon>Magnetococcales</taxon>
        <taxon>Candidatus Magnetaquicoccaceae</taxon>
        <taxon>Candidatus Magnetaquiglobus</taxon>
    </lineage>
</organism>
<evidence type="ECO:0000313" key="3">
    <source>
        <dbReference type="Proteomes" id="UP001628193"/>
    </source>
</evidence>
<keyword evidence="1" id="KW-0812">Transmembrane</keyword>
<feature type="transmembrane region" description="Helical" evidence="1">
    <location>
        <begin position="75"/>
        <end position="94"/>
    </location>
</feature>
<dbReference type="RefSeq" id="WP_420905031.1">
    <property type="nucleotide sequence ID" value="NZ_BAAFGK010000004.1"/>
</dbReference>
<dbReference type="Proteomes" id="UP001628193">
    <property type="component" value="Unassembled WGS sequence"/>
</dbReference>
<gene>
    <name evidence="2" type="ORF">SIID45300_01661</name>
</gene>
<evidence type="ECO:0008006" key="4">
    <source>
        <dbReference type="Google" id="ProtNLM"/>
    </source>
</evidence>
<evidence type="ECO:0000313" key="2">
    <source>
        <dbReference type="EMBL" id="GAB0057336.1"/>
    </source>
</evidence>
<keyword evidence="3" id="KW-1185">Reference proteome</keyword>
<accession>A0ABQ0C8Y7</accession>
<proteinExistence type="predicted"/>
<dbReference type="EMBL" id="BAAFGK010000004">
    <property type="protein sequence ID" value="GAB0057336.1"/>
    <property type="molecule type" value="Genomic_DNA"/>
</dbReference>
<keyword evidence="1" id="KW-0472">Membrane</keyword>
<sequence length="97" mass="10846">MTTIAATFDTLSYAKRFKAAGFTDSQAEEVVAALREVRDSRLEEMATKGDIKEVTIEIEKVRREIAESKADTIKWMFGVAAGQAVFIVTLLKMFPVR</sequence>